<dbReference type="AlphaFoldDB" id="A0A1Q9CGL0"/>
<comment type="caution">
    <text evidence="2">The sequence shown here is derived from an EMBL/GenBank/DDBJ whole genome shotgun (WGS) entry which is preliminary data.</text>
</comment>
<gene>
    <name evidence="2" type="ORF">AK812_SmicGene37316</name>
</gene>
<keyword evidence="3" id="KW-1185">Reference proteome</keyword>
<protein>
    <submittedName>
        <fullName evidence="2">Uncharacterized protein</fullName>
    </submittedName>
</protein>
<evidence type="ECO:0000313" key="3">
    <source>
        <dbReference type="Proteomes" id="UP000186817"/>
    </source>
</evidence>
<evidence type="ECO:0000313" key="2">
    <source>
        <dbReference type="EMBL" id="OLP82064.1"/>
    </source>
</evidence>
<name>A0A1Q9CGL0_SYMMI</name>
<reference evidence="2 3" key="1">
    <citation type="submission" date="2016-02" db="EMBL/GenBank/DDBJ databases">
        <title>Genome analysis of coral dinoflagellate symbionts highlights evolutionary adaptations to a symbiotic lifestyle.</title>
        <authorList>
            <person name="Aranda M."/>
            <person name="Li Y."/>
            <person name="Liew Y.J."/>
            <person name="Baumgarten S."/>
            <person name="Simakov O."/>
            <person name="Wilson M."/>
            <person name="Piel J."/>
            <person name="Ashoor H."/>
            <person name="Bougouffa S."/>
            <person name="Bajic V.B."/>
            <person name="Ryu T."/>
            <person name="Ravasi T."/>
            <person name="Bayer T."/>
            <person name="Micklem G."/>
            <person name="Kim H."/>
            <person name="Bhak J."/>
            <person name="Lajeunesse T.C."/>
            <person name="Voolstra C.R."/>
        </authorList>
    </citation>
    <scope>NUCLEOTIDE SEQUENCE [LARGE SCALE GENOMIC DNA]</scope>
    <source>
        <strain evidence="2 3">CCMP2467</strain>
    </source>
</reference>
<evidence type="ECO:0000256" key="1">
    <source>
        <dbReference type="SAM" id="MobiDB-lite"/>
    </source>
</evidence>
<proteinExistence type="predicted"/>
<sequence length="393" mass="42534">MLNFDSAFIKAVYQPSSTHDAQSNPLCQVWTSQLNNEGFCCVLDAHRAPLATTEQGNWQMDVGSRCESVCVSDIVALQSVPWCVNEACLATWEAPGVLELLPVAARSSDAREFRGRLLKTDTDEQVPGTDEALGTFAKPQAIQPREASREKPGTSGRCKMSTAMHFKNCVARLSAMRGLQHRGRLPGQAIRSQMTYPYVSRIASGRNMFSAADQTCLQSRFMRKRGLPILPMKSLGDSGSIMNLCGAESKSSLFLATKLAAICYKAIPELGSGQWQRHRSIAGIGGMARMDCSSKTRAVKLSHGAGQVQGGATAFTPLYSCRDLSEIDGGRASPPSTLQEKKLSGQGPLRRCSLGLCPHGHSKASLRIPAWKGCCGLRNGTNLILTFKRPPLE</sequence>
<dbReference type="Proteomes" id="UP000186817">
    <property type="component" value="Unassembled WGS sequence"/>
</dbReference>
<feature type="region of interest" description="Disordered" evidence="1">
    <location>
        <begin position="123"/>
        <end position="157"/>
    </location>
</feature>
<dbReference type="EMBL" id="LSRX01001226">
    <property type="protein sequence ID" value="OLP82064.1"/>
    <property type="molecule type" value="Genomic_DNA"/>
</dbReference>
<organism evidence="2 3">
    <name type="scientific">Symbiodinium microadriaticum</name>
    <name type="common">Dinoflagellate</name>
    <name type="synonym">Zooxanthella microadriatica</name>
    <dbReference type="NCBI Taxonomy" id="2951"/>
    <lineage>
        <taxon>Eukaryota</taxon>
        <taxon>Sar</taxon>
        <taxon>Alveolata</taxon>
        <taxon>Dinophyceae</taxon>
        <taxon>Suessiales</taxon>
        <taxon>Symbiodiniaceae</taxon>
        <taxon>Symbiodinium</taxon>
    </lineage>
</organism>
<accession>A0A1Q9CGL0</accession>